<name>A0A8J7UUW2_9BACT</name>
<gene>
    <name evidence="10" type="ORF">NATSA_04610</name>
</gene>
<sequence length="413" mass="44108">MALIRALNSGVSGLRSFQTKMDVIGNNIANVETNGFKSSRASFAELMNQNMGRADAGGESSPQMNNQVGLGVRVASIDRDFTQGVMQNTGRGTDLALEGSGYFLVQDQAETYMTRAGNFVFNKDGHLVDQGGRHVQGYNSRDGEINPGGTTENIFVDFDQVLEPNQTEEVLLTGNLSGEAGQERVLNTTIYDNLGNAHSVLMTLEKQDEFNWDYEITFPDGGDAAGGATGTITFDSDGNLTSGSEIEIEGFQDPSSGANAQDFTIRFGDEETGIGFTQYAGSNTAKVLSQDGNAQGQLLDVDIDGEGRLQGIYDNGENRTLAQVALAEVQNDNGLEMVGGGLFRASSAAGEVFINSADNMSDTTINSGSLEGSNVDLAKEFTEMITSQRAYQSSARVISTADEMLMEAVNLKR</sequence>
<feature type="domain" description="Flagellar basal-body/hook protein C-terminal" evidence="7">
    <location>
        <begin position="367"/>
        <end position="411"/>
    </location>
</feature>
<accession>A0A8J7UUW2</accession>
<feature type="domain" description="Flagellar hook protein FlgE D2" evidence="8">
    <location>
        <begin position="186"/>
        <end position="292"/>
    </location>
</feature>
<dbReference type="InterPro" id="IPR001444">
    <property type="entry name" value="Flag_bb_rod_N"/>
</dbReference>
<dbReference type="Pfam" id="PF00460">
    <property type="entry name" value="Flg_bb_rod"/>
    <property type="match status" value="1"/>
</dbReference>
<keyword evidence="10" id="KW-0966">Cell projection</keyword>
<comment type="caution">
    <text evidence="10">The sequence shown here is derived from an EMBL/GenBank/DDBJ whole genome shotgun (WGS) entry which is preliminary data.</text>
</comment>
<dbReference type="GO" id="GO:0009424">
    <property type="term" value="C:bacterial-type flagellum hook"/>
    <property type="evidence" value="ECO:0007669"/>
    <property type="project" value="TreeGrafter"/>
</dbReference>
<evidence type="ECO:0000256" key="1">
    <source>
        <dbReference type="ARBA" id="ARBA00004117"/>
    </source>
</evidence>
<evidence type="ECO:0000259" key="7">
    <source>
        <dbReference type="Pfam" id="PF06429"/>
    </source>
</evidence>
<proteinExistence type="inferred from homology"/>
<dbReference type="InterPro" id="IPR037925">
    <property type="entry name" value="FlgE/F/G-like"/>
</dbReference>
<comment type="similarity">
    <text evidence="2 5">Belongs to the flagella basal body rod proteins family.</text>
</comment>
<dbReference type="GO" id="GO:0071978">
    <property type="term" value="P:bacterial-type flagellum-dependent swarming motility"/>
    <property type="evidence" value="ECO:0007669"/>
    <property type="project" value="TreeGrafter"/>
</dbReference>
<dbReference type="NCBIfam" id="TIGR03506">
    <property type="entry name" value="FlgEFG_subfam"/>
    <property type="match status" value="1"/>
</dbReference>
<dbReference type="GO" id="GO:0009425">
    <property type="term" value="C:bacterial-type flagellum basal body"/>
    <property type="evidence" value="ECO:0007669"/>
    <property type="project" value="UniProtKB-SubCell"/>
</dbReference>
<comment type="function">
    <text evidence="5">A flexible structure which links the flagellar filament to the drive apparatus in the basal body.</text>
</comment>
<keyword evidence="10" id="KW-0282">Flagellum</keyword>
<keyword evidence="11" id="KW-1185">Reference proteome</keyword>
<dbReference type="GO" id="GO:0005829">
    <property type="term" value="C:cytosol"/>
    <property type="evidence" value="ECO:0007669"/>
    <property type="project" value="TreeGrafter"/>
</dbReference>
<dbReference type="Pfam" id="PF22692">
    <property type="entry name" value="LlgE_F_G_D1"/>
    <property type="match status" value="1"/>
</dbReference>
<dbReference type="Pfam" id="PF07559">
    <property type="entry name" value="FlgE_D2"/>
    <property type="match status" value="1"/>
</dbReference>
<evidence type="ECO:0000256" key="4">
    <source>
        <dbReference type="ARBA" id="ARBA00023143"/>
    </source>
</evidence>
<dbReference type="Pfam" id="PF06429">
    <property type="entry name" value="Flg_bbr_C"/>
    <property type="match status" value="1"/>
</dbReference>
<protein>
    <recommendedName>
        <fullName evidence="3 5">Flagellar hook protein FlgE</fullName>
    </recommendedName>
</protein>
<evidence type="ECO:0000313" key="11">
    <source>
        <dbReference type="Proteomes" id="UP000673975"/>
    </source>
</evidence>
<dbReference type="RefSeq" id="WP_210510843.1">
    <property type="nucleotide sequence ID" value="NZ_JAFIDN010000003.1"/>
</dbReference>
<evidence type="ECO:0000313" key="10">
    <source>
        <dbReference type="EMBL" id="MBP3191942.1"/>
    </source>
</evidence>
<dbReference type="InterPro" id="IPR037058">
    <property type="entry name" value="Falgellar_hook_FlgE_sf"/>
</dbReference>
<dbReference type="Gene3D" id="2.60.98.20">
    <property type="entry name" value="Flagellar hook protein FlgE"/>
    <property type="match status" value="1"/>
</dbReference>
<dbReference type="EMBL" id="JAFIDN010000003">
    <property type="protein sequence ID" value="MBP3191942.1"/>
    <property type="molecule type" value="Genomic_DNA"/>
</dbReference>
<dbReference type="InterPro" id="IPR011491">
    <property type="entry name" value="FlgE_D2"/>
</dbReference>
<dbReference type="Proteomes" id="UP000673975">
    <property type="component" value="Unassembled WGS sequence"/>
</dbReference>
<evidence type="ECO:0000259" key="9">
    <source>
        <dbReference type="Pfam" id="PF22692"/>
    </source>
</evidence>
<dbReference type="InterPro" id="IPR020013">
    <property type="entry name" value="Flagellar_FlgE/F/G"/>
</dbReference>
<feature type="domain" description="Flagellar basal body rod protein N-terminal" evidence="6">
    <location>
        <begin position="7"/>
        <end position="37"/>
    </location>
</feature>
<evidence type="ECO:0000256" key="5">
    <source>
        <dbReference type="RuleBase" id="RU362116"/>
    </source>
</evidence>
<dbReference type="InterPro" id="IPR053967">
    <property type="entry name" value="LlgE_F_G-like_D1"/>
</dbReference>
<evidence type="ECO:0000256" key="3">
    <source>
        <dbReference type="ARBA" id="ARBA00019015"/>
    </source>
</evidence>
<evidence type="ECO:0000259" key="8">
    <source>
        <dbReference type="Pfam" id="PF07559"/>
    </source>
</evidence>
<dbReference type="InterPro" id="IPR010930">
    <property type="entry name" value="Flg_bb/hook_C_dom"/>
</dbReference>
<dbReference type="SUPFAM" id="SSF117143">
    <property type="entry name" value="Flagellar hook protein flgE"/>
    <property type="match status" value="1"/>
</dbReference>
<evidence type="ECO:0000259" key="6">
    <source>
        <dbReference type="Pfam" id="PF00460"/>
    </source>
</evidence>
<comment type="subcellular location">
    <subcellularLocation>
        <location evidence="1 5">Bacterial flagellum basal body</location>
    </subcellularLocation>
</comment>
<keyword evidence="10" id="KW-0969">Cilium</keyword>
<dbReference type="PANTHER" id="PTHR30435:SF1">
    <property type="entry name" value="FLAGELLAR HOOK PROTEIN FLGE"/>
    <property type="match status" value="1"/>
</dbReference>
<keyword evidence="4 5" id="KW-0975">Bacterial flagellum</keyword>
<reference evidence="10" key="1">
    <citation type="submission" date="2021-02" db="EMBL/GenBank/DDBJ databases">
        <title>Natronogracilivirga saccharolytica gen. nov. sp. nov. a new anaerobic, haloalkiliphilic carbohydrate-fermenting bacterium from soda lake and proposing of Cyclonatronumiaceae fam. nov. in the phylum Balneolaeota.</title>
        <authorList>
            <person name="Zhilina T.N."/>
            <person name="Sorokin D.Y."/>
            <person name="Zavarzina D.G."/>
            <person name="Toshchakov S.V."/>
            <person name="Kublanov I.V."/>
        </authorList>
    </citation>
    <scope>NUCLEOTIDE SEQUENCE</scope>
    <source>
        <strain evidence="10">Z-1702</strain>
    </source>
</reference>
<feature type="domain" description="Flagellar hook protein FlgE/F/G-like D1" evidence="9">
    <location>
        <begin position="96"/>
        <end position="146"/>
    </location>
</feature>
<dbReference type="PANTHER" id="PTHR30435">
    <property type="entry name" value="FLAGELLAR PROTEIN"/>
    <property type="match status" value="1"/>
</dbReference>
<dbReference type="AlphaFoldDB" id="A0A8J7UUW2"/>
<organism evidence="10 11">
    <name type="scientific">Natronogracilivirga saccharolytica</name>
    <dbReference type="NCBI Taxonomy" id="2812953"/>
    <lineage>
        <taxon>Bacteria</taxon>
        <taxon>Pseudomonadati</taxon>
        <taxon>Balneolota</taxon>
        <taxon>Balneolia</taxon>
        <taxon>Balneolales</taxon>
        <taxon>Cyclonatronaceae</taxon>
        <taxon>Natronogracilivirga</taxon>
    </lineage>
</organism>
<evidence type="ECO:0000256" key="2">
    <source>
        <dbReference type="ARBA" id="ARBA00009677"/>
    </source>
</evidence>